<keyword evidence="10" id="KW-1133">Transmembrane helix</keyword>
<evidence type="ECO:0000256" key="14">
    <source>
        <dbReference type="ARBA" id="ARBA00040084"/>
    </source>
</evidence>
<evidence type="ECO:0000256" key="9">
    <source>
        <dbReference type="ARBA" id="ARBA00022982"/>
    </source>
</evidence>
<keyword evidence="3" id="KW-0813">Transport</keyword>
<protein>
    <recommendedName>
        <fullName evidence="14">Cytochrome c1, heme protein, mitochondrial</fullName>
    </recommendedName>
    <alternativeName>
        <fullName evidence="17">Complex III subunit 4</fullName>
    </alternativeName>
    <alternativeName>
        <fullName evidence="16">Complex III subunit IV</fullName>
    </alternativeName>
    <alternativeName>
        <fullName evidence="15">Cytochrome b-c1 complex subunit 4</fullName>
    </alternativeName>
    <alternativeName>
        <fullName evidence="19">Ubiquinol-cytochrome-c reductase complex cytochrome c1 subunit</fullName>
    </alternativeName>
</protein>
<dbReference type="PANTHER" id="PTHR10266:SF3">
    <property type="entry name" value="CYTOCHROME C1, HEME PROTEIN, MITOCHONDRIAL"/>
    <property type="match status" value="1"/>
</dbReference>
<evidence type="ECO:0000256" key="10">
    <source>
        <dbReference type="ARBA" id="ARBA00022989"/>
    </source>
</evidence>
<evidence type="ECO:0000256" key="13">
    <source>
        <dbReference type="ARBA" id="ARBA00023136"/>
    </source>
</evidence>
<comment type="cofactor">
    <cofactor evidence="20">
        <name>heme c</name>
        <dbReference type="ChEBI" id="CHEBI:61717"/>
    </cofactor>
    <text evidence="20">Binds 1 heme c group covalently per subunit.</text>
</comment>
<evidence type="ECO:0000313" key="22">
    <source>
        <dbReference type="Proteomes" id="UP000007879"/>
    </source>
</evidence>
<dbReference type="InterPro" id="IPR036909">
    <property type="entry name" value="Cyt_c-like_dom_sf"/>
</dbReference>
<keyword evidence="12" id="KW-0496">Mitochondrion</keyword>
<evidence type="ECO:0000313" key="21">
    <source>
        <dbReference type="EnsemblMetazoa" id="Aqu2.1.28978_001"/>
    </source>
</evidence>
<organism evidence="21">
    <name type="scientific">Amphimedon queenslandica</name>
    <name type="common">Sponge</name>
    <dbReference type="NCBI Taxonomy" id="400682"/>
    <lineage>
        <taxon>Eukaryota</taxon>
        <taxon>Metazoa</taxon>
        <taxon>Porifera</taxon>
        <taxon>Demospongiae</taxon>
        <taxon>Heteroscleromorpha</taxon>
        <taxon>Haplosclerida</taxon>
        <taxon>Niphatidae</taxon>
        <taxon>Amphimedon</taxon>
    </lineage>
</organism>
<dbReference type="EnsemblMetazoa" id="Aqu2.1.28978_001">
    <property type="protein sequence ID" value="Aqu2.1.28978_001"/>
    <property type="gene ID" value="Aqu2.1.28978"/>
</dbReference>
<dbReference type="PRINTS" id="PR00603">
    <property type="entry name" value="CYTOCHROMEC1"/>
</dbReference>
<evidence type="ECO:0000256" key="20">
    <source>
        <dbReference type="PIRSR" id="PIRSR602326-1"/>
    </source>
</evidence>
<dbReference type="Gene3D" id="1.20.5.100">
    <property type="entry name" value="Cytochrome c1, transmembrane anchor, C-terminal"/>
    <property type="match status" value="1"/>
</dbReference>
<evidence type="ECO:0000256" key="6">
    <source>
        <dbReference type="ARBA" id="ARBA00022692"/>
    </source>
</evidence>
<proteinExistence type="inferred from homology"/>
<dbReference type="OMA" id="WVKKFKW"/>
<dbReference type="Pfam" id="PF02167">
    <property type="entry name" value="Cytochrom_C1"/>
    <property type="match status" value="1"/>
</dbReference>
<feature type="binding site" description="covalent" evidence="20">
    <location>
        <position position="95"/>
    </location>
    <ligand>
        <name>heme c</name>
        <dbReference type="ChEBI" id="CHEBI:61717"/>
    </ligand>
</feature>
<feature type="binding site" description="covalent" evidence="20">
    <location>
        <position position="214"/>
    </location>
    <ligand>
        <name>heme c</name>
        <dbReference type="ChEBI" id="CHEBI:61717"/>
    </ligand>
</feature>
<evidence type="ECO:0000256" key="17">
    <source>
        <dbReference type="ARBA" id="ARBA00041779"/>
    </source>
</evidence>
<dbReference type="PANTHER" id="PTHR10266">
    <property type="entry name" value="CYTOCHROME C1"/>
    <property type="match status" value="1"/>
</dbReference>
<evidence type="ECO:0000256" key="3">
    <source>
        <dbReference type="ARBA" id="ARBA00022448"/>
    </source>
</evidence>
<feature type="binding site" description="covalent" evidence="20">
    <location>
        <position position="91"/>
    </location>
    <ligand>
        <name>heme c</name>
        <dbReference type="ChEBI" id="CHEBI:61717"/>
    </ligand>
</feature>
<dbReference type="OrthoDB" id="5925at2759"/>
<keyword evidence="4 20" id="KW-0349">Heme</keyword>
<dbReference type="SUPFAM" id="SSF81496">
    <property type="entry name" value="Cytochrome c1 subunit of cytochrome bc1 complex (Ubiquinol-cytochrome c reductase), transmembrane anchor"/>
    <property type="match status" value="1"/>
</dbReference>
<evidence type="ECO:0000256" key="15">
    <source>
        <dbReference type="ARBA" id="ARBA00041262"/>
    </source>
</evidence>
<dbReference type="GO" id="GO:0020037">
    <property type="term" value="F:heme binding"/>
    <property type="evidence" value="ECO:0007669"/>
    <property type="project" value="InterPro"/>
</dbReference>
<gene>
    <name evidence="21" type="primary">100638136</name>
</gene>
<keyword evidence="11 20" id="KW-0408">Iron</keyword>
<dbReference type="KEGG" id="aqu:100638136"/>
<evidence type="ECO:0000256" key="7">
    <source>
        <dbReference type="ARBA" id="ARBA00022723"/>
    </source>
</evidence>
<comment type="subunit">
    <text evidence="18">Component of the ubiquinol-cytochrome c oxidoreductase (cytochrome b-c1 complex, complex III, CIII), a multisubunit enzyme composed of 11 subunits. The complex is composed of 3 respiratory subunits cytochrome b, cytochrome c1 and Rieske protein UQCRFS1, 2 core protein subunits UQCRC1/QCR1 and UQCRC2/QCR2, and 6 low-molecular weight protein subunits UQCRH/QCR6, UQCRB/QCR7, UQCRQ/QCR8, UQCR10/QCR9, UQCR11/QCR10 and subunit 9, the cleavage product of Rieske protein UQCRFS1. The complex exists as an obligatory dimer and forms supercomplexes (SCs) in the inner mitochondrial membrane with NADH-ubiquinone oxidoreductase (complex I, CI) and cytochrome c oxidase (complex IV, CIV), resulting in different assemblies (supercomplex SCI(1)III(2)IV(1) and megacomplex MCI(2)III(2)IV(2)). Interacts with FLVCR2; this interaction occurs in the absence of heme and is disrupted upon heme binding.</text>
</comment>
<dbReference type="FunFam" id="1.10.760.10:FF:000002">
    <property type="entry name" value="Cytochrome c1, heme protein"/>
    <property type="match status" value="1"/>
</dbReference>
<dbReference type="InterPro" id="IPR002326">
    <property type="entry name" value="Cyt_c1"/>
</dbReference>
<dbReference type="eggNOG" id="KOG3052">
    <property type="taxonomic scope" value="Eukaryota"/>
</dbReference>
<sequence>MATGAQVVFRRLCKLYSSSSTKGTTASFKMSSRYFGTLAAAAFGSGVVLTSLVASDDAVHPPKYPWDHKGVFSALDHRSIRRGYQVYKEVCSACHSMQYVAFRHLVGVSHTEEEARALAEEYEYPGDIDEEGNPTTRQGKLSDYFPNPYPNEEAARAANNGALPPDLTLIVLARHGEEDYIFSLLTGYYDPPAGVEVREGLAYNPYFPGGAIGMPQQLFDGGIEYEDGTPATVSQMAKDVTTFLRWSADPKHDERKRMGMKGVIILSLLVGITLYWKRQKWSLLKSRKILYYERP</sequence>
<dbReference type="GO" id="GO:0009055">
    <property type="term" value="F:electron transfer activity"/>
    <property type="evidence" value="ECO:0007669"/>
    <property type="project" value="InterPro"/>
</dbReference>
<dbReference type="Proteomes" id="UP000007879">
    <property type="component" value="Unassembled WGS sequence"/>
</dbReference>
<dbReference type="EnsemblMetazoa" id="XM_003387301.3">
    <property type="protein sequence ID" value="XP_003387349.1"/>
    <property type="gene ID" value="LOC100638136"/>
</dbReference>
<dbReference type="AlphaFoldDB" id="A0A1X7UMH9"/>
<name>A0A1X7UMH9_AMPQE</name>
<evidence type="ECO:0000256" key="19">
    <source>
        <dbReference type="ARBA" id="ARBA00079825"/>
    </source>
</evidence>
<dbReference type="SUPFAM" id="SSF46626">
    <property type="entry name" value="Cytochrome c"/>
    <property type="match status" value="1"/>
</dbReference>
<comment type="similarity">
    <text evidence="2">Belongs to the cytochrome c family.</text>
</comment>
<keyword evidence="7 20" id="KW-0479">Metal-binding</keyword>
<evidence type="ECO:0000256" key="18">
    <source>
        <dbReference type="ARBA" id="ARBA00062753"/>
    </source>
</evidence>
<dbReference type="Gene3D" id="1.10.760.10">
    <property type="entry name" value="Cytochrome c-like domain"/>
    <property type="match status" value="1"/>
</dbReference>
<dbReference type="STRING" id="400682.A0A1X7UMH9"/>
<evidence type="ECO:0000256" key="2">
    <source>
        <dbReference type="ARBA" id="ARBA00006488"/>
    </source>
</evidence>
<evidence type="ECO:0000256" key="16">
    <source>
        <dbReference type="ARBA" id="ARBA00041724"/>
    </source>
</evidence>
<keyword evidence="5" id="KW-0679">Respiratory chain</keyword>
<comment type="subcellular location">
    <subcellularLocation>
        <location evidence="1">Mitochondrion inner membrane</location>
    </subcellularLocation>
</comment>
<dbReference type="InterPro" id="IPR021157">
    <property type="entry name" value="Cyt_c1_TM_anchor_C"/>
</dbReference>
<dbReference type="GO" id="GO:0046872">
    <property type="term" value="F:metal ion binding"/>
    <property type="evidence" value="ECO:0007669"/>
    <property type="project" value="UniProtKB-KW"/>
</dbReference>
<evidence type="ECO:0000256" key="8">
    <source>
        <dbReference type="ARBA" id="ARBA00022792"/>
    </source>
</evidence>
<evidence type="ECO:0000256" key="4">
    <source>
        <dbReference type="ARBA" id="ARBA00022617"/>
    </source>
</evidence>
<keyword evidence="22" id="KW-1185">Reference proteome</keyword>
<accession>A0A1X7UMH9</accession>
<evidence type="ECO:0000256" key="5">
    <source>
        <dbReference type="ARBA" id="ARBA00022660"/>
    </source>
</evidence>
<keyword evidence="9" id="KW-0249">Electron transport</keyword>
<keyword evidence="6" id="KW-0812">Transmembrane</keyword>
<evidence type="ECO:0000256" key="12">
    <source>
        <dbReference type="ARBA" id="ARBA00023128"/>
    </source>
</evidence>
<dbReference type="GO" id="GO:0005743">
    <property type="term" value="C:mitochondrial inner membrane"/>
    <property type="evidence" value="ECO:0007669"/>
    <property type="project" value="UniProtKB-SubCell"/>
</dbReference>
<evidence type="ECO:0000256" key="1">
    <source>
        <dbReference type="ARBA" id="ARBA00004273"/>
    </source>
</evidence>
<reference evidence="22" key="1">
    <citation type="journal article" date="2010" name="Nature">
        <title>The Amphimedon queenslandica genome and the evolution of animal complexity.</title>
        <authorList>
            <person name="Srivastava M."/>
            <person name="Simakov O."/>
            <person name="Chapman J."/>
            <person name="Fahey B."/>
            <person name="Gauthier M.E."/>
            <person name="Mitros T."/>
            <person name="Richards G.S."/>
            <person name="Conaco C."/>
            <person name="Dacre M."/>
            <person name="Hellsten U."/>
            <person name="Larroux C."/>
            <person name="Putnam N.H."/>
            <person name="Stanke M."/>
            <person name="Adamska M."/>
            <person name="Darling A."/>
            <person name="Degnan S.M."/>
            <person name="Oakley T.H."/>
            <person name="Plachetzki D.C."/>
            <person name="Zhai Y."/>
            <person name="Adamski M."/>
            <person name="Calcino A."/>
            <person name="Cummins S.F."/>
            <person name="Goodstein D.M."/>
            <person name="Harris C."/>
            <person name="Jackson D.J."/>
            <person name="Leys S.P."/>
            <person name="Shu S."/>
            <person name="Woodcroft B.J."/>
            <person name="Vervoort M."/>
            <person name="Kosik K.S."/>
            <person name="Manning G."/>
            <person name="Degnan B.M."/>
            <person name="Rokhsar D.S."/>
        </authorList>
    </citation>
    <scope>NUCLEOTIDE SEQUENCE [LARGE SCALE GENOMIC DNA]</scope>
</reference>
<reference evidence="21" key="2">
    <citation type="submission" date="2017-05" db="UniProtKB">
        <authorList>
            <consortium name="EnsemblMetazoa"/>
        </authorList>
    </citation>
    <scope>IDENTIFICATION</scope>
</reference>
<feature type="binding site" description="covalent" evidence="20">
    <location>
        <position position="94"/>
    </location>
    <ligand>
        <name>heme c</name>
        <dbReference type="ChEBI" id="CHEBI:61717"/>
    </ligand>
</feature>
<dbReference type="GO" id="GO:0006122">
    <property type="term" value="P:mitochondrial electron transport, ubiquinol to cytochrome c"/>
    <property type="evidence" value="ECO:0007669"/>
    <property type="project" value="TreeGrafter"/>
</dbReference>
<dbReference type="InParanoid" id="A0A1X7UMH9"/>
<dbReference type="FunFam" id="1.20.5.100:FF:000003">
    <property type="entry name" value="Cytochrome c1, heme protein, mitochondrial"/>
    <property type="match status" value="1"/>
</dbReference>
<evidence type="ECO:0000256" key="11">
    <source>
        <dbReference type="ARBA" id="ARBA00023004"/>
    </source>
</evidence>
<keyword evidence="13" id="KW-0472">Membrane</keyword>
<keyword evidence="8" id="KW-0999">Mitochondrion inner membrane</keyword>